<protein>
    <submittedName>
        <fullName evidence="2">Uncharacterized protein</fullName>
    </submittedName>
</protein>
<evidence type="ECO:0000256" key="1">
    <source>
        <dbReference type="SAM" id="MobiDB-lite"/>
    </source>
</evidence>
<accession>A0AAD6P4E8</accession>
<proteinExistence type="predicted"/>
<dbReference type="AlphaFoldDB" id="A0AAD6P4E8"/>
<keyword evidence="3" id="KW-1185">Reference proteome</keyword>
<dbReference type="EMBL" id="JAPFFJ010000012">
    <property type="protein sequence ID" value="KAJ6415631.1"/>
    <property type="molecule type" value="Genomic_DNA"/>
</dbReference>
<organism evidence="2 3">
    <name type="scientific">Salix udensis</name>
    <dbReference type="NCBI Taxonomy" id="889485"/>
    <lineage>
        <taxon>Eukaryota</taxon>
        <taxon>Viridiplantae</taxon>
        <taxon>Streptophyta</taxon>
        <taxon>Embryophyta</taxon>
        <taxon>Tracheophyta</taxon>
        <taxon>Spermatophyta</taxon>
        <taxon>Magnoliopsida</taxon>
        <taxon>eudicotyledons</taxon>
        <taxon>Gunneridae</taxon>
        <taxon>Pentapetalae</taxon>
        <taxon>rosids</taxon>
        <taxon>fabids</taxon>
        <taxon>Malpighiales</taxon>
        <taxon>Salicaceae</taxon>
        <taxon>Saliceae</taxon>
        <taxon>Salix</taxon>
    </lineage>
</organism>
<evidence type="ECO:0000313" key="2">
    <source>
        <dbReference type="EMBL" id="KAJ6415631.1"/>
    </source>
</evidence>
<feature type="compositionally biased region" description="Polar residues" evidence="1">
    <location>
        <begin position="1"/>
        <end position="14"/>
    </location>
</feature>
<gene>
    <name evidence="2" type="ORF">OIU84_004433</name>
</gene>
<feature type="region of interest" description="Disordered" evidence="1">
    <location>
        <begin position="1"/>
        <end position="41"/>
    </location>
</feature>
<feature type="compositionally biased region" description="Low complexity" evidence="1">
    <location>
        <begin position="15"/>
        <end position="32"/>
    </location>
</feature>
<dbReference type="Proteomes" id="UP001162972">
    <property type="component" value="Chromosome 3"/>
</dbReference>
<comment type="caution">
    <text evidence="2">The sequence shown here is derived from an EMBL/GenBank/DDBJ whole genome shotgun (WGS) entry which is preliminary data.</text>
</comment>
<evidence type="ECO:0000313" key="3">
    <source>
        <dbReference type="Proteomes" id="UP001162972"/>
    </source>
</evidence>
<name>A0AAD6P4E8_9ROSI</name>
<sequence>MAASSPVMSNNSSETGQTSISTAAGGTTSFSAPPKTLRGLNKPKCIQCGNVARSRCPYQSCKSCCSRAQNPCHIHGMPIFLCKACISLFFCVACYFPSIEFKNEVLGGSQSYYGKKQLMGQT</sequence>
<dbReference type="PANTHER" id="PTHR35696">
    <property type="entry name" value="ELECTRON CARRIER/IRON ION-BINDING PROTEIN"/>
    <property type="match status" value="1"/>
</dbReference>
<dbReference type="PANTHER" id="PTHR35696:SF1">
    <property type="entry name" value="ELECTRON CARRIER_IRON ION-BINDING PROTEIN"/>
    <property type="match status" value="1"/>
</dbReference>
<reference evidence="2 3" key="1">
    <citation type="journal article" date="2023" name="Int. J. Mol. Sci.">
        <title>De Novo Assembly and Annotation of 11 Diverse Shrub Willow (Salix) Genomes Reveals Novel Gene Organization in Sex-Linked Regions.</title>
        <authorList>
            <person name="Hyden B."/>
            <person name="Feng K."/>
            <person name="Yates T.B."/>
            <person name="Jawdy S."/>
            <person name="Cereghino C."/>
            <person name="Smart L.B."/>
            <person name="Muchero W."/>
        </authorList>
    </citation>
    <scope>NUCLEOTIDE SEQUENCE [LARGE SCALE GENOMIC DNA]</scope>
    <source>
        <tissue evidence="2">Shoot tip</tissue>
    </source>
</reference>